<name>A0A451BNW9_9GAMM</name>
<organism evidence="2">
    <name type="scientific">Candidatus Kentrum sp. SD</name>
    <dbReference type="NCBI Taxonomy" id="2126332"/>
    <lineage>
        <taxon>Bacteria</taxon>
        <taxon>Pseudomonadati</taxon>
        <taxon>Pseudomonadota</taxon>
        <taxon>Gammaproteobacteria</taxon>
        <taxon>Candidatus Kentrum</taxon>
    </lineage>
</organism>
<proteinExistence type="predicted"/>
<dbReference type="InterPro" id="IPR036397">
    <property type="entry name" value="RNaseH_sf"/>
</dbReference>
<dbReference type="GO" id="GO:0015074">
    <property type="term" value="P:DNA integration"/>
    <property type="evidence" value="ECO:0007669"/>
    <property type="project" value="InterPro"/>
</dbReference>
<dbReference type="EMBL" id="CAADHB010000078">
    <property type="protein sequence ID" value="VFK79986.1"/>
    <property type="molecule type" value="Genomic_DNA"/>
</dbReference>
<accession>A0A451BNW9</accession>
<dbReference type="Gene3D" id="3.30.420.10">
    <property type="entry name" value="Ribonuclease H-like superfamily/Ribonuclease H"/>
    <property type="match status" value="1"/>
</dbReference>
<protein>
    <submittedName>
        <fullName evidence="2">Integrase core domain-containing protein</fullName>
    </submittedName>
</protein>
<reference evidence="2" key="1">
    <citation type="submission" date="2019-02" db="EMBL/GenBank/DDBJ databases">
        <authorList>
            <person name="Gruber-Vodicka R. H."/>
            <person name="Seah K. B. B."/>
        </authorList>
    </citation>
    <scope>NUCLEOTIDE SEQUENCE</scope>
    <source>
        <strain evidence="2">BECK_S127</strain>
    </source>
</reference>
<dbReference type="InterPro" id="IPR001584">
    <property type="entry name" value="Integrase_cat-core"/>
</dbReference>
<sequence>MNRLFPNCPYFHITFTVPSQFRILLFEKRSLLNVVFSAGARTLLSFLGDINAVDEVTQYKILCSVERISERYLIPVLEMQITQFPFVILGFHTDNGSEYINKRVAGLLNKLLIELTKSRARRSNDNALVESKNGSIVRKHLGYGHIPQKWAPLVNEFLINHLNPYLNHHRPCFFPEIKTDSKGKQRKSYPYEKMMTPYEKLKSLPEAEDYLKPGVTFEELGTIASGISDNQSARNMNEAKHKLFQTINEQVNQAA</sequence>
<dbReference type="GO" id="GO:0003676">
    <property type="term" value="F:nucleic acid binding"/>
    <property type="evidence" value="ECO:0007669"/>
    <property type="project" value="InterPro"/>
</dbReference>
<evidence type="ECO:0000259" key="1">
    <source>
        <dbReference type="PROSITE" id="PS50994"/>
    </source>
</evidence>
<gene>
    <name evidence="2" type="ORF">BECKSD772D_GA0070982_10781</name>
</gene>
<dbReference type="AlphaFoldDB" id="A0A451BNW9"/>
<dbReference type="PROSITE" id="PS50994">
    <property type="entry name" value="INTEGRASE"/>
    <property type="match status" value="1"/>
</dbReference>
<feature type="domain" description="Integrase catalytic" evidence="1">
    <location>
        <begin position="14"/>
        <end position="198"/>
    </location>
</feature>
<evidence type="ECO:0000313" key="2">
    <source>
        <dbReference type="EMBL" id="VFK79986.1"/>
    </source>
</evidence>
<dbReference type="InterPro" id="IPR012337">
    <property type="entry name" value="RNaseH-like_sf"/>
</dbReference>
<dbReference type="SUPFAM" id="SSF53098">
    <property type="entry name" value="Ribonuclease H-like"/>
    <property type="match status" value="1"/>
</dbReference>